<dbReference type="PROSITE" id="PS50850">
    <property type="entry name" value="MFS"/>
    <property type="match status" value="1"/>
</dbReference>
<proteinExistence type="predicted"/>
<dbReference type="Proteomes" id="UP000261080">
    <property type="component" value="Unassembled WGS sequence"/>
</dbReference>
<dbReference type="InterPro" id="IPR020846">
    <property type="entry name" value="MFS_dom"/>
</dbReference>
<comment type="caution">
    <text evidence="8">The sequence shown here is derived from an EMBL/GenBank/DDBJ whole genome shotgun (WGS) entry which is preliminary data.</text>
</comment>
<keyword evidence="9" id="KW-1185">Reference proteome</keyword>
<organism evidence="8 9">
    <name type="scientific">Sellimonas intestinalis</name>
    <dbReference type="NCBI Taxonomy" id="1653434"/>
    <lineage>
        <taxon>Bacteria</taxon>
        <taxon>Bacillati</taxon>
        <taxon>Bacillota</taxon>
        <taxon>Clostridia</taxon>
        <taxon>Lachnospirales</taxon>
        <taxon>Lachnospiraceae</taxon>
        <taxon>Sellimonas</taxon>
    </lineage>
</organism>
<evidence type="ECO:0000256" key="1">
    <source>
        <dbReference type="ARBA" id="ARBA00004651"/>
    </source>
</evidence>
<dbReference type="Gene3D" id="1.20.1250.20">
    <property type="entry name" value="MFS general substrate transporter like domains"/>
    <property type="match status" value="2"/>
</dbReference>
<feature type="transmembrane region" description="Helical" evidence="6">
    <location>
        <begin position="236"/>
        <end position="257"/>
    </location>
</feature>
<evidence type="ECO:0000256" key="6">
    <source>
        <dbReference type="SAM" id="Phobius"/>
    </source>
</evidence>
<feature type="transmembrane region" description="Helical" evidence="6">
    <location>
        <begin position="50"/>
        <end position="69"/>
    </location>
</feature>
<feature type="transmembrane region" description="Helical" evidence="6">
    <location>
        <begin position="301"/>
        <end position="319"/>
    </location>
</feature>
<evidence type="ECO:0000256" key="3">
    <source>
        <dbReference type="ARBA" id="ARBA00022692"/>
    </source>
</evidence>
<gene>
    <name evidence="8" type="ORF">DW016_09295</name>
</gene>
<dbReference type="GO" id="GO:0022857">
    <property type="term" value="F:transmembrane transporter activity"/>
    <property type="evidence" value="ECO:0007669"/>
    <property type="project" value="InterPro"/>
</dbReference>
<feature type="transmembrane region" description="Helical" evidence="6">
    <location>
        <begin position="109"/>
        <end position="131"/>
    </location>
</feature>
<comment type="subcellular location">
    <subcellularLocation>
        <location evidence="1">Cell membrane</location>
        <topology evidence="1">Multi-pass membrane protein</topology>
    </subcellularLocation>
</comment>
<keyword evidence="5 6" id="KW-0472">Membrane</keyword>
<dbReference type="InterPro" id="IPR036259">
    <property type="entry name" value="MFS_trans_sf"/>
</dbReference>
<evidence type="ECO:0000259" key="7">
    <source>
        <dbReference type="PROSITE" id="PS50850"/>
    </source>
</evidence>
<dbReference type="GO" id="GO:0005886">
    <property type="term" value="C:plasma membrane"/>
    <property type="evidence" value="ECO:0007669"/>
    <property type="project" value="UniProtKB-SubCell"/>
</dbReference>
<dbReference type="PANTHER" id="PTHR11360:SF290">
    <property type="entry name" value="MONOCARBOXYLATE MFS PERMEASE"/>
    <property type="match status" value="1"/>
</dbReference>
<sequence length="422" mass="45994">MEKQTKKIHYAWYILACCFLINFIVQSIVMQLSNLYIVPMYNDLQVPRTLLSLQSICITVGAVVTAPYWGKLYKTKDARKLLPMAVSVVALCTIARSFCPSIWFILPLAFIKGVFFTGSTLLPISILLTMWFKERRGFAISFASIGTSAGGVVLSPVVSYLISDFGWRNSDRIVGIAMFIIVVPCLFLVVRSRPKDIGLQAYGAETSQAAGIVKEKAKQAAEAVGMTAREARRSPILYFFLLAIFSLTLATGAALQIPTYLQDIGYSPAVAAKAVSAYSAIGILGRLFLGWFSDKKGVKNATIYICSAGVLAFLFFIFAKNPAMMAAMIVLYGLVSGITSVMPTLLTSTIFGNKDYGPIYGMVVSVNRFGGGIGTLLVSFLFDLTGDYSIIWPACLICMALTFFLLLLCMSMSKKKLAAAQN</sequence>
<feature type="transmembrane region" description="Helical" evidence="6">
    <location>
        <begin position="173"/>
        <end position="190"/>
    </location>
</feature>
<dbReference type="Pfam" id="PF07690">
    <property type="entry name" value="MFS_1"/>
    <property type="match status" value="1"/>
</dbReference>
<feature type="transmembrane region" description="Helical" evidence="6">
    <location>
        <begin position="359"/>
        <end position="382"/>
    </location>
</feature>
<feature type="transmembrane region" description="Helical" evidence="6">
    <location>
        <begin position="12"/>
        <end position="30"/>
    </location>
</feature>
<feature type="transmembrane region" description="Helical" evidence="6">
    <location>
        <begin position="138"/>
        <end position="161"/>
    </location>
</feature>
<feature type="transmembrane region" description="Helical" evidence="6">
    <location>
        <begin position="269"/>
        <end position="289"/>
    </location>
</feature>
<keyword evidence="4 6" id="KW-1133">Transmembrane helix</keyword>
<evidence type="ECO:0000313" key="8">
    <source>
        <dbReference type="EMBL" id="RGE87113.1"/>
    </source>
</evidence>
<evidence type="ECO:0000313" key="9">
    <source>
        <dbReference type="Proteomes" id="UP000261080"/>
    </source>
</evidence>
<evidence type="ECO:0000256" key="4">
    <source>
        <dbReference type="ARBA" id="ARBA00022989"/>
    </source>
</evidence>
<feature type="transmembrane region" description="Helical" evidence="6">
    <location>
        <begin position="81"/>
        <end position="103"/>
    </location>
</feature>
<dbReference type="InterPro" id="IPR050327">
    <property type="entry name" value="Proton-linked_MCT"/>
</dbReference>
<feature type="transmembrane region" description="Helical" evidence="6">
    <location>
        <begin position="388"/>
        <end position="408"/>
    </location>
</feature>
<keyword evidence="3 6" id="KW-0812">Transmembrane</keyword>
<dbReference type="PANTHER" id="PTHR11360">
    <property type="entry name" value="MONOCARBOXYLATE TRANSPORTER"/>
    <property type="match status" value="1"/>
</dbReference>
<dbReference type="RefSeq" id="WP_053769118.1">
    <property type="nucleotide sequence ID" value="NZ_CALBAT010000032.1"/>
</dbReference>
<name>A0A3E3K224_9FIRM</name>
<feature type="transmembrane region" description="Helical" evidence="6">
    <location>
        <begin position="325"/>
        <end position="347"/>
    </location>
</feature>
<dbReference type="OrthoDB" id="182417at2"/>
<dbReference type="GeneID" id="97192289"/>
<protein>
    <submittedName>
        <fullName evidence="8">MFS transporter</fullName>
    </submittedName>
</protein>
<dbReference type="InterPro" id="IPR011701">
    <property type="entry name" value="MFS"/>
</dbReference>
<dbReference type="SUPFAM" id="SSF103473">
    <property type="entry name" value="MFS general substrate transporter"/>
    <property type="match status" value="1"/>
</dbReference>
<reference evidence="8 9" key="1">
    <citation type="submission" date="2018-08" db="EMBL/GenBank/DDBJ databases">
        <title>A genome reference for cultivated species of the human gut microbiota.</title>
        <authorList>
            <person name="Zou Y."/>
            <person name="Xue W."/>
            <person name="Luo G."/>
        </authorList>
    </citation>
    <scope>NUCLEOTIDE SEQUENCE [LARGE SCALE GENOMIC DNA]</scope>
    <source>
        <strain evidence="8 9">AF37-2AT</strain>
    </source>
</reference>
<accession>A0A3E3K224</accession>
<dbReference type="EMBL" id="QVLX01000004">
    <property type="protein sequence ID" value="RGE87113.1"/>
    <property type="molecule type" value="Genomic_DNA"/>
</dbReference>
<evidence type="ECO:0000256" key="5">
    <source>
        <dbReference type="ARBA" id="ARBA00023136"/>
    </source>
</evidence>
<dbReference type="AlphaFoldDB" id="A0A3E3K224"/>
<feature type="domain" description="Major facilitator superfamily (MFS) profile" evidence="7">
    <location>
        <begin position="11"/>
        <end position="417"/>
    </location>
</feature>
<evidence type="ECO:0000256" key="2">
    <source>
        <dbReference type="ARBA" id="ARBA00022448"/>
    </source>
</evidence>
<keyword evidence="2" id="KW-0813">Transport</keyword>